<feature type="compositionally biased region" description="Polar residues" evidence="6">
    <location>
        <begin position="1163"/>
        <end position="1174"/>
    </location>
</feature>
<feature type="compositionally biased region" description="Polar residues" evidence="6">
    <location>
        <begin position="1110"/>
        <end position="1119"/>
    </location>
</feature>
<proteinExistence type="inferred from homology"/>
<comment type="subcellular location">
    <subcellularLocation>
        <location evidence="1">Membrane</location>
        <topology evidence="1">Single-pass membrane protein</topology>
    </subcellularLocation>
</comment>
<name>A0ABM0LAV7_MICOH</name>
<feature type="region of interest" description="Disordered" evidence="6">
    <location>
        <begin position="948"/>
        <end position="978"/>
    </location>
</feature>
<dbReference type="RefSeq" id="XP_005362430.1">
    <property type="nucleotide sequence ID" value="XM_005362373.3"/>
</dbReference>
<organism evidence="10 11">
    <name type="scientific">Microtus ochrogaster</name>
    <name type="common">Prairie vole</name>
    <dbReference type="NCBI Taxonomy" id="79684"/>
    <lineage>
        <taxon>Eukaryota</taxon>
        <taxon>Metazoa</taxon>
        <taxon>Chordata</taxon>
        <taxon>Craniata</taxon>
        <taxon>Vertebrata</taxon>
        <taxon>Euteleostomi</taxon>
        <taxon>Mammalia</taxon>
        <taxon>Eutheria</taxon>
        <taxon>Euarchontoglires</taxon>
        <taxon>Glires</taxon>
        <taxon>Rodentia</taxon>
        <taxon>Myomorpha</taxon>
        <taxon>Muroidea</taxon>
        <taxon>Cricetidae</taxon>
        <taxon>Arvicolinae</taxon>
        <taxon>Microtus</taxon>
    </lineage>
</organism>
<evidence type="ECO:0000256" key="6">
    <source>
        <dbReference type="SAM" id="MobiDB-lite"/>
    </source>
</evidence>
<evidence type="ECO:0000313" key="10">
    <source>
        <dbReference type="Proteomes" id="UP000694915"/>
    </source>
</evidence>
<sequence length="1311" mass="146002">MLRSTYFLWDSDYPLYVYIYIFVVILIIWQVQQNYRRLKWEQKRSCCRRHRKVRQRARDAASRARRLCREEAEKPWELLTIMKSQSWLPKEERVRQLLCIDPCCQICDAATLEIRQLLESEQSQISPALLGLPQDSSCLEMLTISSETFEQNVELHPRPSTDFPPAPVTQTLTEHLTQSASTVGVQQLCADHLLAGQGFHLADMSMVSEAAASSRLREPVVLVNAEEMMHSDLSYNYLQQIQDQQSFNSQTPFQTLSPDGIHVTHPMTLSLVTTVPPPFLNPEVVRLLELHVKKLMHFQRWGLPRRVEESLRQVMPHPPMYFQPENNQPVSLILNNIPQDYVHRFGSLSPNTWCSYPDNQPTQIFWVSQWSNAELGQKAHHGQITSPVEKPLFSPDHDILRGIWLLPKGQANDSRNKLPKTFTQLFCGLPSIHSESLVATFLGTQRLSKDTPEPSCKDPQLLKEASPFLLPPHLPPTAAPPSSASPKESWYECQTQINVPCLTLAECKTLEWHLLQRQLQLQWGQPAVIPGSPYEQSHIQYKPYNKAKPHETLKASWARKSFSVLTRDLVFIPEPVRRLLELHLQKQLIHLRWGLPQRIQRSIHLVPSSPGQQPRGALPNVSILQPGDPKADGSGDMFAVAVDRGSVPTPHLFSQAQAMLKTHVDSKYGQIHQGKVPACVQSSRECRIPRSLSVGASFSNIPASRHLELQAKSNPDLQHTAVSQEAEPAALDQEKQASSGTLIEHCKLPQALPEETVKKLETTLRHKYLAFLSGLPVHYCVTPSRSTSPATVSHSTVTEIIPGPVKIPQEPLTQVTLLEDPYRSRLEPCTQDENEASAHIARDDNETSEDIAGEVQPKVQAAGGTEKVPLETQTEILAKLSFHLKKKVLEIKLGFPVIAKEFKESNAVDPEPLGILRIPGSTALPQLPNTGYSPPAPDANRVHLGKRPATAGQAVCHKQKQPSSKTAPHGSAQWGSKASQLRNMTEAQGHCVQLETSGEKPNLEKTFSTEPQSPGKSKYSAHAPTLTEKSHASGKPKAVWDLEEGDAGLGLPLTSGKTHHDRDEELEKRPPPETPQGSSEQRPRSHPPSPQDLSEFEFPDPPPEVLMVIDTTQNMQDSLTKVDAIPEPARSAKVPQPVASKTSQGLPFPCTPTQGKPFRGQAWQENISQRQVTPASPHASPSLPETGLKNKMKSFLHSMSPKIKDKTHMEPPVSTPRKVSKPSQENADKDLPQAKNPTKKTKTENCRMPKAQPVSSERPVVTSFLTAPHILDSKLGPGSRQHGSVSGPGQPQHCPRHCPRLACATQYRNPP</sequence>
<evidence type="ECO:0000256" key="1">
    <source>
        <dbReference type="ARBA" id="ARBA00004167"/>
    </source>
</evidence>
<keyword evidence="10" id="KW-1185">Reference proteome</keyword>
<feature type="compositionally biased region" description="Polar residues" evidence="6">
    <location>
        <begin position="1005"/>
        <end position="1015"/>
    </location>
</feature>
<evidence type="ECO:0000259" key="8">
    <source>
        <dbReference type="Pfam" id="PF14650"/>
    </source>
</evidence>
<feature type="domain" description="SPATA31-like" evidence="9">
    <location>
        <begin position="52"/>
        <end position="138"/>
    </location>
</feature>
<accession>A0ABM0LAV7</accession>
<comment type="similarity">
    <text evidence="5">Belongs to the SPATA31 family.</text>
</comment>
<keyword evidence="2 7" id="KW-0812">Transmembrane</keyword>
<reference evidence="11" key="1">
    <citation type="submission" date="2025-08" db="UniProtKB">
        <authorList>
            <consortium name="RefSeq"/>
        </authorList>
    </citation>
    <scope>IDENTIFICATION</scope>
</reference>
<keyword evidence="3 7" id="KW-1133">Transmembrane helix</keyword>
<evidence type="ECO:0000259" key="9">
    <source>
        <dbReference type="Pfam" id="PF15371"/>
    </source>
</evidence>
<feature type="domain" description="SPATA31" evidence="8">
    <location>
        <begin position="473"/>
        <end position="606"/>
    </location>
</feature>
<feature type="compositionally biased region" description="Basic and acidic residues" evidence="6">
    <location>
        <begin position="1058"/>
        <end position="1071"/>
    </location>
</feature>
<protein>
    <submittedName>
        <fullName evidence="11">Protein FAM205A-2-like isoform X1</fullName>
    </submittedName>
</protein>
<evidence type="ECO:0000256" key="5">
    <source>
        <dbReference type="ARBA" id="ARBA00035009"/>
    </source>
</evidence>
<dbReference type="GeneID" id="101998442"/>
<dbReference type="Pfam" id="PF14650">
    <property type="entry name" value="FAM75"/>
    <property type="match status" value="2"/>
</dbReference>
<dbReference type="Pfam" id="PF15371">
    <property type="entry name" value="DUF4599"/>
    <property type="match status" value="1"/>
</dbReference>
<dbReference type="PANTHER" id="PTHR21859:SF15">
    <property type="entry name" value="PROTEIN SPATA31F1-RELATED"/>
    <property type="match status" value="1"/>
</dbReference>
<evidence type="ECO:0000256" key="2">
    <source>
        <dbReference type="ARBA" id="ARBA00022692"/>
    </source>
</evidence>
<evidence type="ECO:0000256" key="7">
    <source>
        <dbReference type="SAM" id="Phobius"/>
    </source>
</evidence>
<feature type="transmembrane region" description="Helical" evidence="7">
    <location>
        <begin position="13"/>
        <end position="31"/>
    </location>
</feature>
<evidence type="ECO:0000313" key="11">
    <source>
        <dbReference type="RefSeq" id="XP_005362430.1"/>
    </source>
</evidence>
<gene>
    <name evidence="11" type="primary">LOC101998442</name>
</gene>
<evidence type="ECO:0000256" key="3">
    <source>
        <dbReference type="ARBA" id="ARBA00022989"/>
    </source>
</evidence>
<feature type="domain" description="SPATA31" evidence="8">
    <location>
        <begin position="417"/>
        <end position="448"/>
    </location>
</feature>
<evidence type="ECO:0000256" key="4">
    <source>
        <dbReference type="ARBA" id="ARBA00023136"/>
    </source>
</evidence>
<dbReference type="PANTHER" id="PTHR21859">
    <property type="entry name" value="ACROSOME-SPECIFIC PROTEIN"/>
    <property type="match status" value="1"/>
</dbReference>
<dbReference type="InterPro" id="IPR027970">
    <property type="entry name" value="SPATA31-like"/>
</dbReference>
<keyword evidence="4 7" id="KW-0472">Membrane</keyword>
<dbReference type="Proteomes" id="UP000694915">
    <property type="component" value="Linkage group LG5"/>
</dbReference>
<dbReference type="InterPro" id="IPR039509">
    <property type="entry name" value="SPATA31"/>
</dbReference>
<feature type="region of interest" description="Disordered" evidence="6">
    <location>
        <begin position="995"/>
        <end position="1311"/>
    </location>
</feature>